<comment type="caution">
    <text evidence="2">The sequence shown here is derived from an EMBL/GenBank/DDBJ whole genome shotgun (WGS) entry which is preliminary data.</text>
</comment>
<dbReference type="RefSeq" id="WP_277860470.1">
    <property type="nucleotide sequence ID" value="NZ_JARRAG010000002.1"/>
</dbReference>
<dbReference type="EMBL" id="JARRAG010000002">
    <property type="protein sequence ID" value="MDG3004108.1"/>
    <property type="molecule type" value="Genomic_DNA"/>
</dbReference>
<feature type="region of interest" description="Disordered" evidence="1">
    <location>
        <begin position="85"/>
        <end position="117"/>
    </location>
</feature>
<evidence type="ECO:0000313" key="3">
    <source>
        <dbReference type="Proteomes" id="UP001216907"/>
    </source>
</evidence>
<proteinExistence type="predicted"/>
<dbReference type="Proteomes" id="UP001216907">
    <property type="component" value="Unassembled WGS sequence"/>
</dbReference>
<feature type="region of interest" description="Disordered" evidence="1">
    <location>
        <begin position="131"/>
        <end position="158"/>
    </location>
</feature>
<gene>
    <name evidence="2" type="ORF">PZE19_10010</name>
</gene>
<sequence>MNEGIRRVARLGAAFAVAAALGGAARGQATQAAAEPTMMFNPSSGQAVMVDPLAAQMLYGTGIPLTRGQAGLSAMSSASRFTGIGSGRVSGVRGGPEPKRGSAAAPRKPTLRAPGGQASGYFNRYGGGTATNVSAPTSTATTRNYYNRPAGFFPEGVR</sequence>
<reference evidence="2 3" key="1">
    <citation type="submission" date="2023-03" db="EMBL/GenBank/DDBJ databases">
        <title>Paludisphaera mucosa sp. nov. a novel planctomycete from northern fen.</title>
        <authorList>
            <person name="Ivanova A."/>
        </authorList>
    </citation>
    <scope>NUCLEOTIDE SEQUENCE [LARGE SCALE GENOMIC DNA]</scope>
    <source>
        <strain evidence="2 3">Pla2</strain>
    </source>
</reference>
<accession>A0ABT6F9N2</accession>
<evidence type="ECO:0000256" key="1">
    <source>
        <dbReference type="SAM" id="MobiDB-lite"/>
    </source>
</evidence>
<organism evidence="2 3">
    <name type="scientific">Paludisphaera mucosa</name>
    <dbReference type="NCBI Taxonomy" id="3030827"/>
    <lineage>
        <taxon>Bacteria</taxon>
        <taxon>Pseudomonadati</taxon>
        <taxon>Planctomycetota</taxon>
        <taxon>Planctomycetia</taxon>
        <taxon>Isosphaerales</taxon>
        <taxon>Isosphaeraceae</taxon>
        <taxon>Paludisphaera</taxon>
    </lineage>
</organism>
<protein>
    <submittedName>
        <fullName evidence="2">Uncharacterized protein</fullName>
    </submittedName>
</protein>
<feature type="compositionally biased region" description="Gly residues" evidence="1">
    <location>
        <begin position="85"/>
        <end position="94"/>
    </location>
</feature>
<name>A0ABT6F9N2_9BACT</name>
<evidence type="ECO:0000313" key="2">
    <source>
        <dbReference type="EMBL" id="MDG3004108.1"/>
    </source>
</evidence>
<keyword evidence="3" id="KW-1185">Reference proteome</keyword>
<feature type="compositionally biased region" description="Polar residues" evidence="1">
    <location>
        <begin position="131"/>
        <end position="145"/>
    </location>
</feature>